<dbReference type="Pfam" id="PF00650">
    <property type="entry name" value="CRAL_TRIO"/>
    <property type="match status" value="2"/>
</dbReference>
<dbReference type="GO" id="GO:0016020">
    <property type="term" value="C:membrane"/>
    <property type="evidence" value="ECO:0007669"/>
    <property type="project" value="TreeGrafter"/>
</dbReference>
<accession>A0A836FES4</accession>
<dbReference type="InterPro" id="IPR036273">
    <property type="entry name" value="CRAL/TRIO_N_dom_sf"/>
</dbReference>
<dbReference type="OrthoDB" id="6682367at2759"/>
<dbReference type="Gene3D" id="1.10.8.20">
    <property type="entry name" value="N-terminal domain of phosphatidylinositol transfer protein sec14p"/>
    <property type="match status" value="1"/>
</dbReference>
<dbReference type="InterPro" id="IPR001251">
    <property type="entry name" value="CRAL-TRIO_dom"/>
</dbReference>
<dbReference type="SMART" id="SM01100">
    <property type="entry name" value="CRAL_TRIO_N"/>
    <property type="match status" value="2"/>
</dbReference>
<organism evidence="2 3">
    <name type="scientific">Acromyrmex heyeri</name>
    <dbReference type="NCBI Taxonomy" id="230685"/>
    <lineage>
        <taxon>Eukaryota</taxon>
        <taxon>Metazoa</taxon>
        <taxon>Ecdysozoa</taxon>
        <taxon>Arthropoda</taxon>
        <taxon>Hexapoda</taxon>
        <taxon>Insecta</taxon>
        <taxon>Pterygota</taxon>
        <taxon>Neoptera</taxon>
        <taxon>Endopterygota</taxon>
        <taxon>Hymenoptera</taxon>
        <taxon>Apocrita</taxon>
        <taxon>Aculeata</taxon>
        <taxon>Formicoidea</taxon>
        <taxon>Formicidae</taxon>
        <taxon>Myrmicinae</taxon>
        <taxon>Acromyrmex</taxon>
    </lineage>
</organism>
<feature type="domain" description="CRAL-TRIO" evidence="1">
    <location>
        <begin position="101"/>
        <end position="267"/>
    </location>
</feature>
<reference evidence="2 3" key="1">
    <citation type="submission" date="2020-02" db="EMBL/GenBank/DDBJ databases">
        <title>Relaxed selection underlies rapid genomic changes in the transitions from sociality to social parasitism in ants.</title>
        <authorList>
            <person name="Bi X."/>
        </authorList>
    </citation>
    <scope>NUCLEOTIDE SEQUENCE [LARGE SCALE GENOMIC DNA]</scope>
    <source>
        <strain evidence="2">BGI-DK2014b</strain>
        <tissue evidence="2">Whole body</tissue>
    </source>
</reference>
<dbReference type="SMART" id="SM00516">
    <property type="entry name" value="SEC14"/>
    <property type="match status" value="2"/>
</dbReference>
<feature type="non-terminal residue" evidence="2">
    <location>
        <position position="1"/>
    </location>
</feature>
<dbReference type="AlphaFoldDB" id="A0A836FES4"/>
<proteinExistence type="predicted"/>
<evidence type="ECO:0000313" key="3">
    <source>
        <dbReference type="Proteomes" id="UP000670152"/>
    </source>
</evidence>
<keyword evidence="3" id="KW-1185">Reference proteome</keyword>
<dbReference type="InterPro" id="IPR011074">
    <property type="entry name" value="CRAL/TRIO_N_dom"/>
</dbReference>
<dbReference type="PRINTS" id="PR00180">
    <property type="entry name" value="CRETINALDHBP"/>
</dbReference>
<dbReference type="PANTHER" id="PTHR10174:SF224">
    <property type="entry name" value="RETINOL-BINDING PROTEIN PINTA"/>
    <property type="match status" value="1"/>
</dbReference>
<dbReference type="CDD" id="cd00170">
    <property type="entry name" value="SEC14"/>
    <property type="match status" value="2"/>
</dbReference>
<dbReference type="SUPFAM" id="SSF52087">
    <property type="entry name" value="CRAL/TRIO domain"/>
    <property type="match status" value="2"/>
</dbReference>
<dbReference type="Gene3D" id="1.20.5.1200">
    <property type="entry name" value="Alpha-tocopherol transfer"/>
    <property type="match status" value="1"/>
</dbReference>
<gene>
    <name evidence="2" type="primary">Ttpa_2</name>
    <name evidence="2" type="ORF">G6Z77_0014171</name>
</gene>
<dbReference type="PROSITE" id="PS50191">
    <property type="entry name" value="CRAL_TRIO"/>
    <property type="match status" value="2"/>
</dbReference>
<name>A0A836FES4_9HYME</name>
<evidence type="ECO:0000259" key="1">
    <source>
        <dbReference type="PROSITE" id="PS50191"/>
    </source>
</evidence>
<protein>
    <submittedName>
        <fullName evidence="2">TTPA protein</fullName>
    </submittedName>
</protein>
<dbReference type="PANTHER" id="PTHR10174">
    <property type="entry name" value="ALPHA-TOCOPHEROL TRANSFER PROTEIN-RELATED"/>
    <property type="match status" value="1"/>
</dbReference>
<feature type="non-terminal residue" evidence="2">
    <location>
        <position position="505"/>
    </location>
</feature>
<evidence type="ECO:0000313" key="2">
    <source>
        <dbReference type="EMBL" id="KAG5323724.1"/>
    </source>
</evidence>
<dbReference type="InterPro" id="IPR036865">
    <property type="entry name" value="CRAL-TRIO_dom_sf"/>
</dbReference>
<dbReference type="SUPFAM" id="SSF46938">
    <property type="entry name" value="CRAL/TRIO N-terminal domain"/>
    <property type="match status" value="2"/>
</dbReference>
<feature type="domain" description="CRAL-TRIO" evidence="1">
    <location>
        <begin position="314"/>
        <end position="480"/>
    </location>
</feature>
<comment type="caution">
    <text evidence="2">The sequence shown here is derived from an EMBL/GenBank/DDBJ whole genome shotgun (WGS) entry which is preliminary data.</text>
</comment>
<dbReference type="EMBL" id="JAANIB010008426">
    <property type="protein sequence ID" value="KAG5323724.1"/>
    <property type="molecule type" value="Genomic_DNA"/>
</dbReference>
<dbReference type="GO" id="GO:1902936">
    <property type="term" value="F:phosphatidylinositol bisphosphate binding"/>
    <property type="evidence" value="ECO:0007669"/>
    <property type="project" value="TreeGrafter"/>
</dbReference>
<dbReference type="Proteomes" id="UP000670152">
    <property type="component" value="Unassembled WGS sequence"/>
</dbReference>
<dbReference type="Gene3D" id="3.40.525.10">
    <property type="entry name" value="CRAL-TRIO lipid binding domain"/>
    <property type="match status" value="2"/>
</dbReference>
<sequence>MASLCGDSVECCAQHKLTNEEKRYAAAHLNETDEIRENAIKEIKRWLEQSDDLHVRIDDFFILRFLRVCKFNLEKTKIRIRNYYKQRSDLPEWYTNIDPFRPELHELLDLGYYLPLRKPDNQGRLVFIVHGTRHDPRIHKISDIYKVGMIATEVAVKCYPAASIYGYTIFVDISNPTLQHIAQFRPYVLMNFVHAWQNCYPTRVQSINIFNAPIFFDVAVKIFKSFMTEKLKSRFHVYSHSTMQNCFKDIPANILPVEYGGTDGTIKELTGDFLILRFLRVCKFNLEKTKIRMQNYYEQRFRLPEWYMNKNPFRPELQELLDLGIILPLRKPDNHGRLVMITYGTRHDPKKHKISDIAKIAVMVTEIATKNYTTVSVYGCSLFLDVANPTIQHALQMQPQIIMNLVHAWQNSYPIRIQSINIINASKYIDIVLKMFRCFMNEKMKNRLHVYLDSAMQNCFKDIPANILPVEFGGTGDTLQELAGYWKKLLEENRDWLMDDEKNCY</sequence>